<dbReference type="GO" id="GO:0045936">
    <property type="term" value="P:negative regulation of phosphate metabolic process"/>
    <property type="evidence" value="ECO:0007669"/>
    <property type="project" value="InterPro"/>
</dbReference>
<accession>A0A7C5LD32</accession>
<reference evidence="2" key="1">
    <citation type="journal article" date="2020" name="mSystems">
        <title>Genome- and Community-Level Interaction Insights into Carbon Utilization and Element Cycling Functions of Hydrothermarchaeota in Hydrothermal Sediment.</title>
        <authorList>
            <person name="Zhou Z."/>
            <person name="Liu Y."/>
            <person name="Xu W."/>
            <person name="Pan J."/>
            <person name="Luo Z.H."/>
            <person name="Li M."/>
        </authorList>
    </citation>
    <scope>NUCLEOTIDE SEQUENCE [LARGE SCALE GENOMIC DNA]</scope>
    <source>
        <strain evidence="2">SpSt-1056</strain>
    </source>
</reference>
<dbReference type="InterPro" id="IPR028366">
    <property type="entry name" value="PhoU"/>
</dbReference>
<dbReference type="PANTHER" id="PTHR42930">
    <property type="entry name" value="PHOSPHATE-SPECIFIC TRANSPORT SYSTEM ACCESSORY PROTEIN PHOU"/>
    <property type="match status" value="1"/>
</dbReference>
<dbReference type="Pfam" id="PF01895">
    <property type="entry name" value="PhoU"/>
    <property type="match status" value="2"/>
</dbReference>
<proteinExistence type="predicted"/>
<feature type="domain" description="PhoU" evidence="1">
    <location>
        <begin position="16"/>
        <end position="103"/>
    </location>
</feature>
<dbReference type="SUPFAM" id="SSF109755">
    <property type="entry name" value="PhoU-like"/>
    <property type="match status" value="1"/>
</dbReference>
<dbReference type="EMBL" id="DRWN01000056">
    <property type="protein sequence ID" value="HHK68841.1"/>
    <property type="molecule type" value="Genomic_DNA"/>
</dbReference>
<dbReference type="Gene3D" id="1.20.58.220">
    <property type="entry name" value="Phosphate transport system protein phou homolog 2, domain 2"/>
    <property type="match status" value="1"/>
</dbReference>
<evidence type="ECO:0000259" key="1">
    <source>
        <dbReference type="Pfam" id="PF01895"/>
    </source>
</evidence>
<name>A0A7C5LD32_CALS0</name>
<dbReference type="InterPro" id="IPR026022">
    <property type="entry name" value="PhoU_dom"/>
</dbReference>
<dbReference type="AlphaFoldDB" id="A0A7C5LD32"/>
<gene>
    <name evidence="2" type="ORF">ENM11_06800</name>
</gene>
<dbReference type="GO" id="GO:0030643">
    <property type="term" value="P:intracellular phosphate ion homeostasis"/>
    <property type="evidence" value="ECO:0007669"/>
    <property type="project" value="InterPro"/>
</dbReference>
<organism evidence="2">
    <name type="scientific">Caldiarchaeum subterraneum</name>
    <dbReference type="NCBI Taxonomy" id="311458"/>
    <lineage>
        <taxon>Archaea</taxon>
        <taxon>Nitrososphaerota</taxon>
        <taxon>Candidatus Caldarchaeales</taxon>
        <taxon>Candidatus Caldarchaeaceae</taxon>
        <taxon>Candidatus Caldarchaeum</taxon>
    </lineage>
</organism>
<feature type="domain" description="PhoU" evidence="1">
    <location>
        <begin position="118"/>
        <end position="197"/>
    </location>
</feature>
<dbReference type="PANTHER" id="PTHR42930:SF3">
    <property type="entry name" value="PHOSPHATE-SPECIFIC TRANSPORT SYSTEM ACCESSORY PROTEIN PHOU"/>
    <property type="match status" value="1"/>
</dbReference>
<protein>
    <submittedName>
        <fullName evidence="2">Phosphate uptake regulator, PhoU</fullName>
    </submittedName>
</protein>
<comment type="caution">
    <text evidence="2">The sequence shown here is derived from an EMBL/GenBank/DDBJ whole genome shotgun (WGS) entry which is preliminary data.</text>
</comment>
<dbReference type="InterPro" id="IPR038078">
    <property type="entry name" value="PhoU-like_sf"/>
</dbReference>
<evidence type="ECO:0000313" key="2">
    <source>
        <dbReference type="EMBL" id="HHK68841.1"/>
    </source>
</evidence>
<sequence length="210" mass="24345">MPRLMDIGLERLVNMLNDMASLSMRAVELAVQSFIKEVNMQEDVFQLSEKLRWLQDEVSDLAVELIARYQPVASDLRFLRSAMEVAYGFSRFGRYAYDISQIIPTFGELKHCEKDQVAEVSAVVKEMLEISIKSFIEKRVDLVARLEQLDSLVDRAYREHVQRSISRVESKKCDMATTLILRYLERIADHATYIGDSVEYIVEGMRKPRK</sequence>